<reference evidence="9" key="2">
    <citation type="submission" date="2019-04" db="EMBL/GenBank/DDBJ databases">
        <authorList>
            <person name="Pasella M."/>
        </authorList>
    </citation>
    <scope>NUCLEOTIDE SEQUENCE</scope>
    <source>
        <strain evidence="9">15261_8</strain>
    </source>
</reference>
<accession>A0A4D6WWL5</accession>
<evidence type="ECO:0000256" key="1">
    <source>
        <dbReference type="ARBA" id="ARBA00004072"/>
    </source>
</evidence>
<gene>
    <name evidence="9" type="primary">rpl24</name>
</gene>
<dbReference type="GO" id="GO:0003735">
    <property type="term" value="F:structural constituent of ribosome"/>
    <property type="evidence" value="ECO:0007669"/>
    <property type="project" value="InterPro"/>
</dbReference>
<dbReference type="SMART" id="SM00739">
    <property type="entry name" value="KOW"/>
    <property type="match status" value="1"/>
</dbReference>
<dbReference type="HAMAP" id="MF_01326_B">
    <property type="entry name" value="Ribosomal_uL24_B"/>
    <property type="match status" value="1"/>
</dbReference>
<dbReference type="InterPro" id="IPR003256">
    <property type="entry name" value="Ribosomal_uL24"/>
</dbReference>
<comment type="similarity">
    <text evidence="2 7">Belongs to the universal ribosomal protein uL24 family.</text>
</comment>
<dbReference type="EMBL" id="MK814677">
    <property type="protein sequence ID" value="QCI07071.1"/>
    <property type="molecule type" value="Genomic_DNA"/>
</dbReference>
<geneLocation type="plastid" evidence="9"/>
<dbReference type="InterPro" id="IPR005824">
    <property type="entry name" value="KOW"/>
</dbReference>
<name>A0A4D6WWL5_9FLOR</name>
<dbReference type="GO" id="GO:0005840">
    <property type="term" value="C:ribosome"/>
    <property type="evidence" value="ECO:0007669"/>
    <property type="project" value="UniProtKB-KW"/>
</dbReference>
<dbReference type="GO" id="GO:0006412">
    <property type="term" value="P:translation"/>
    <property type="evidence" value="ECO:0007669"/>
    <property type="project" value="InterPro"/>
</dbReference>
<keyword evidence="3 7" id="KW-0689">Ribosomal protein</keyword>
<dbReference type="PANTHER" id="PTHR12903">
    <property type="entry name" value="MITOCHONDRIAL RIBOSOMAL PROTEIN L24"/>
    <property type="match status" value="1"/>
</dbReference>
<dbReference type="GO" id="GO:1990904">
    <property type="term" value="C:ribonucleoprotein complex"/>
    <property type="evidence" value="ECO:0007669"/>
    <property type="project" value="UniProtKB-KW"/>
</dbReference>
<evidence type="ECO:0000256" key="2">
    <source>
        <dbReference type="ARBA" id="ARBA00010618"/>
    </source>
</evidence>
<evidence type="ECO:0000256" key="7">
    <source>
        <dbReference type="RuleBase" id="RU003477"/>
    </source>
</evidence>
<keyword evidence="9" id="KW-0934">Plastid</keyword>
<dbReference type="PROSITE" id="PS01108">
    <property type="entry name" value="RIBOSOMAL_L24"/>
    <property type="match status" value="1"/>
</dbReference>
<dbReference type="InterPro" id="IPR008991">
    <property type="entry name" value="Translation_prot_SH3-like_sf"/>
</dbReference>
<dbReference type="Pfam" id="PF17136">
    <property type="entry name" value="ribosomal_L24"/>
    <property type="match status" value="1"/>
</dbReference>
<dbReference type="InterPro" id="IPR041988">
    <property type="entry name" value="Ribosomal_uL24_KOW"/>
</dbReference>
<dbReference type="InterPro" id="IPR014722">
    <property type="entry name" value="Rib_uL2_dom2"/>
</dbReference>
<dbReference type="InterPro" id="IPR057264">
    <property type="entry name" value="Ribosomal_uL24_C"/>
</dbReference>
<dbReference type="Gene3D" id="2.30.30.30">
    <property type="match status" value="1"/>
</dbReference>
<keyword evidence="4 7" id="KW-0687">Ribonucleoprotein</keyword>
<evidence type="ECO:0000259" key="8">
    <source>
        <dbReference type="SMART" id="SM00739"/>
    </source>
</evidence>
<protein>
    <recommendedName>
        <fullName evidence="5">Large ribosomal subunit protein uL24c</fullName>
    </recommendedName>
    <alternativeName>
        <fullName evidence="6">50S ribosomal protein L24, chloroplastic</fullName>
    </alternativeName>
</protein>
<dbReference type="NCBIfam" id="TIGR01079">
    <property type="entry name" value="rplX_bact"/>
    <property type="match status" value="1"/>
</dbReference>
<evidence type="ECO:0000256" key="6">
    <source>
        <dbReference type="ARBA" id="ARBA00035361"/>
    </source>
</evidence>
<evidence type="ECO:0000313" key="9">
    <source>
        <dbReference type="EMBL" id="QCI07071.1"/>
    </source>
</evidence>
<dbReference type="GO" id="GO:0003723">
    <property type="term" value="F:RNA binding"/>
    <property type="evidence" value="ECO:0007669"/>
    <property type="project" value="InterPro"/>
</dbReference>
<dbReference type="AlphaFoldDB" id="A0A4D6WWL5"/>
<sequence length="77" mass="8935">MQKKINIKIGDKVQIISGKYKNQIGNVKKVLIEKNSLIIENLNFKTKHIKPRQNEKQGEIKKIEAPIDRSNIKIQIN</sequence>
<comment type="function">
    <text evidence="1">One of two assembly initiator proteins, it binds directly to the 5'-end of the 23S rRNA, where it nucleates assembly of the 50S subunit.</text>
</comment>
<evidence type="ECO:0000256" key="4">
    <source>
        <dbReference type="ARBA" id="ARBA00023274"/>
    </source>
</evidence>
<reference evidence="9" key="1">
    <citation type="journal article" date="2019" name="Mol. Phylogenet. Evol.">
        <title>Morphological evolution and classification of the red algal order Ceramiales inferred using plastid phylogenomics.</title>
        <authorList>
            <person name="Diaz-Tapia P."/>
            <person name="Pasella M.M."/>
            <person name="Verbruggen H."/>
            <person name="Maggs C.A."/>
        </authorList>
    </citation>
    <scope>NUCLEOTIDE SEQUENCE</scope>
    <source>
        <strain evidence="9">15261_8</strain>
    </source>
</reference>
<evidence type="ECO:0000256" key="3">
    <source>
        <dbReference type="ARBA" id="ARBA00022980"/>
    </source>
</evidence>
<evidence type="ECO:0000256" key="5">
    <source>
        <dbReference type="ARBA" id="ARBA00035282"/>
    </source>
</evidence>
<feature type="domain" description="KOW" evidence="8">
    <location>
        <begin position="6"/>
        <end position="33"/>
    </location>
</feature>
<dbReference type="CDD" id="cd06089">
    <property type="entry name" value="KOW_RPL26"/>
    <property type="match status" value="1"/>
</dbReference>
<proteinExistence type="inferred from homology"/>
<dbReference type="SUPFAM" id="SSF50104">
    <property type="entry name" value="Translation proteins SH3-like domain"/>
    <property type="match status" value="1"/>
</dbReference>
<dbReference type="Pfam" id="PF00467">
    <property type="entry name" value="KOW"/>
    <property type="match status" value="1"/>
</dbReference>
<dbReference type="InterPro" id="IPR005825">
    <property type="entry name" value="Ribosomal_uL24_CS"/>
</dbReference>
<organism evidence="9">
    <name type="scientific">Haraldiophyllum bonnemaisonii</name>
    <dbReference type="NCBI Taxonomy" id="167977"/>
    <lineage>
        <taxon>Eukaryota</taxon>
        <taxon>Rhodophyta</taxon>
        <taxon>Florideophyceae</taxon>
        <taxon>Rhodymeniophycidae</taxon>
        <taxon>Ceramiales</taxon>
        <taxon>Delesseriaceae</taxon>
        <taxon>Haraldiophyllum</taxon>
    </lineage>
</organism>